<dbReference type="Proteomes" id="UP000254633">
    <property type="component" value="Unassembled WGS sequence"/>
</dbReference>
<dbReference type="AlphaFoldDB" id="A0A379U3X2"/>
<organism evidence="1 2">
    <name type="scientific">Salmonella diarizonae</name>
    <dbReference type="NCBI Taxonomy" id="59204"/>
    <lineage>
        <taxon>Bacteria</taxon>
        <taxon>Pseudomonadati</taxon>
        <taxon>Pseudomonadota</taxon>
        <taxon>Gammaproteobacteria</taxon>
        <taxon>Enterobacterales</taxon>
        <taxon>Enterobacteriaceae</taxon>
        <taxon>Salmonella</taxon>
    </lineage>
</organism>
<reference evidence="1 2" key="1">
    <citation type="submission" date="2018-06" db="EMBL/GenBank/DDBJ databases">
        <authorList>
            <consortium name="Pathogen Informatics"/>
            <person name="Doyle S."/>
        </authorList>
    </citation>
    <scope>NUCLEOTIDE SEQUENCE [LARGE SCALE GENOMIC DNA]</scope>
    <source>
        <strain evidence="1 2">NCTC10060</strain>
    </source>
</reference>
<dbReference type="SUPFAM" id="SSF52016">
    <property type="entry name" value="LeuD/IlvD-like"/>
    <property type="match status" value="1"/>
</dbReference>
<sequence length="171" mass="19083">MVAVYLTGQPAAYVGPQDVALAMIALPFHPSNVYESDTLNENLADILRQTEIESARMTQQTLIYGPNIKDWLASGTLTENTLFRVCSKILDKVTTTDESLPSGETSSYRSNPVGLAEFTLSHRVRAMSAEVKPSPRWKNGDRTARPPNWPRCSRVFSRLLVRKMYAPRIPG</sequence>
<gene>
    <name evidence="1" type="ORF">NCTC10060_03878</name>
</gene>
<evidence type="ECO:0000313" key="2">
    <source>
        <dbReference type="Proteomes" id="UP000254633"/>
    </source>
</evidence>
<name>A0A379U3X2_SALDZ</name>
<protein>
    <submittedName>
        <fullName evidence="1">Aconitase</fullName>
    </submittedName>
</protein>
<proteinExistence type="predicted"/>
<evidence type="ECO:0000313" key="1">
    <source>
        <dbReference type="EMBL" id="SUG56695.1"/>
    </source>
</evidence>
<accession>A0A379U3X2</accession>
<dbReference type="EMBL" id="UGXH01000003">
    <property type="protein sequence ID" value="SUG56695.1"/>
    <property type="molecule type" value="Genomic_DNA"/>
</dbReference>